<protein>
    <submittedName>
        <fullName evidence="1">Uncharacterized protein</fullName>
    </submittedName>
</protein>
<name>A0A1E1JR36_9HELO</name>
<organism evidence="1 2">
    <name type="scientific">Rhynchosporium graminicola</name>
    <dbReference type="NCBI Taxonomy" id="2792576"/>
    <lineage>
        <taxon>Eukaryota</taxon>
        <taxon>Fungi</taxon>
        <taxon>Dikarya</taxon>
        <taxon>Ascomycota</taxon>
        <taxon>Pezizomycotina</taxon>
        <taxon>Leotiomycetes</taxon>
        <taxon>Helotiales</taxon>
        <taxon>Ploettnerulaceae</taxon>
        <taxon>Rhynchosporium</taxon>
    </lineage>
</organism>
<evidence type="ECO:0000313" key="1">
    <source>
        <dbReference type="EMBL" id="CZS88111.1"/>
    </source>
</evidence>
<dbReference type="EMBL" id="FJUW01000001">
    <property type="protein sequence ID" value="CZS88111.1"/>
    <property type="molecule type" value="Genomic_DNA"/>
</dbReference>
<comment type="caution">
    <text evidence="1">The sequence shown here is derived from an EMBL/GenBank/DDBJ whole genome shotgun (WGS) entry which is preliminary data.</text>
</comment>
<evidence type="ECO:0000313" key="2">
    <source>
        <dbReference type="Proteomes" id="UP000178129"/>
    </source>
</evidence>
<keyword evidence="2" id="KW-1185">Reference proteome</keyword>
<dbReference type="AlphaFoldDB" id="A0A1E1JR36"/>
<reference evidence="2" key="1">
    <citation type="submission" date="2016-03" db="EMBL/GenBank/DDBJ databases">
        <authorList>
            <person name="Ploux O."/>
        </authorList>
    </citation>
    <scope>NUCLEOTIDE SEQUENCE [LARGE SCALE GENOMIC DNA]</scope>
    <source>
        <strain evidence="2">UK7</strain>
    </source>
</reference>
<accession>A0A1E1JR36</accession>
<gene>
    <name evidence="1" type="ORF">RCO7_14087</name>
</gene>
<proteinExistence type="predicted"/>
<dbReference type="Proteomes" id="UP000178129">
    <property type="component" value="Unassembled WGS sequence"/>
</dbReference>
<dbReference type="InParanoid" id="A0A1E1JR36"/>
<sequence>MRIKVDEIEILGSKPTSCSYASYAILGKKGKCVAMMLSRAMETEREVRRRISRLRPISTSKALIGGISSIWALTRSSRREMGLSLPMRLGPSRWSRKPTERGFVQRETAI</sequence>